<feature type="non-terminal residue" evidence="1">
    <location>
        <position position="51"/>
    </location>
</feature>
<dbReference type="AlphaFoldDB" id="A0A2I0HSZ2"/>
<evidence type="ECO:0000313" key="2">
    <source>
        <dbReference type="Proteomes" id="UP000233551"/>
    </source>
</evidence>
<organism evidence="1 2">
    <name type="scientific">Punica granatum</name>
    <name type="common">Pomegranate</name>
    <dbReference type="NCBI Taxonomy" id="22663"/>
    <lineage>
        <taxon>Eukaryota</taxon>
        <taxon>Viridiplantae</taxon>
        <taxon>Streptophyta</taxon>
        <taxon>Embryophyta</taxon>
        <taxon>Tracheophyta</taxon>
        <taxon>Spermatophyta</taxon>
        <taxon>Magnoliopsida</taxon>
        <taxon>eudicotyledons</taxon>
        <taxon>Gunneridae</taxon>
        <taxon>Pentapetalae</taxon>
        <taxon>rosids</taxon>
        <taxon>malvids</taxon>
        <taxon>Myrtales</taxon>
        <taxon>Lythraceae</taxon>
        <taxon>Punica</taxon>
    </lineage>
</organism>
<reference evidence="1 2" key="1">
    <citation type="submission" date="2017-11" db="EMBL/GenBank/DDBJ databases">
        <title>De-novo sequencing of pomegranate (Punica granatum L.) genome.</title>
        <authorList>
            <person name="Akparov Z."/>
            <person name="Amiraslanov A."/>
            <person name="Hajiyeva S."/>
            <person name="Abbasov M."/>
            <person name="Kaur K."/>
            <person name="Hamwieh A."/>
            <person name="Solovyev V."/>
            <person name="Salamov A."/>
            <person name="Braich B."/>
            <person name="Kosarev P."/>
            <person name="Mahmoud A."/>
            <person name="Hajiyev E."/>
            <person name="Babayeva S."/>
            <person name="Izzatullayeva V."/>
            <person name="Mammadov A."/>
            <person name="Mammadov A."/>
            <person name="Sharifova S."/>
            <person name="Ojaghi J."/>
            <person name="Eynullazada K."/>
            <person name="Bayramov B."/>
            <person name="Abdulazimova A."/>
            <person name="Shahmuradov I."/>
        </authorList>
    </citation>
    <scope>NUCLEOTIDE SEQUENCE [LARGE SCALE GENOMIC DNA]</scope>
    <source>
        <strain evidence="2">cv. AG2017</strain>
        <tissue evidence="1">Leaf</tissue>
    </source>
</reference>
<keyword evidence="2" id="KW-1185">Reference proteome</keyword>
<proteinExistence type="predicted"/>
<comment type="caution">
    <text evidence="1">The sequence shown here is derived from an EMBL/GenBank/DDBJ whole genome shotgun (WGS) entry which is preliminary data.</text>
</comment>
<dbReference type="Proteomes" id="UP000233551">
    <property type="component" value="Unassembled WGS sequence"/>
</dbReference>
<accession>A0A2I0HSZ2</accession>
<sequence length="51" mass="5843">MAFCFCRGVKLSSSIPLPSFRLCPLNSRRPVLLHLPPLLQLLRHFPAEIKE</sequence>
<dbReference type="EMBL" id="PGOL01005745">
    <property type="protein sequence ID" value="PKI34723.1"/>
    <property type="molecule type" value="Genomic_DNA"/>
</dbReference>
<evidence type="ECO:0000313" key="1">
    <source>
        <dbReference type="EMBL" id="PKI34723.1"/>
    </source>
</evidence>
<gene>
    <name evidence="1" type="ORF">CRG98_044901</name>
</gene>
<protein>
    <submittedName>
        <fullName evidence="1">Uncharacterized protein</fullName>
    </submittedName>
</protein>
<name>A0A2I0HSZ2_PUNGR</name>